<feature type="chain" id="PRO_5002637496" description="Exopolysaccharide biosynthesis protein YbjH" evidence="1">
    <location>
        <begin position="24"/>
        <end position="689"/>
    </location>
</feature>
<evidence type="ECO:0000256" key="1">
    <source>
        <dbReference type="SAM" id="SignalP"/>
    </source>
</evidence>
<dbReference type="Proteomes" id="UP000000639">
    <property type="component" value="Chromosome"/>
</dbReference>
<protein>
    <recommendedName>
        <fullName evidence="4">Exopolysaccharide biosynthesis protein YbjH</fullName>
    </recommendedName>
</protein>
<dbReference type="InterPro" id="IPR010344">
    <property type="entry name" value="YbjH"/>
</dbReference>
<evidence type="ECO:0000313" key="3">
    <source>
        <dbReference type="Proteomes" id="UP000000639"/>
    </source>
</evidence>
<feature type="signal peptide" evidence="1">
    <location>
        <begin position="1"/>
        <end position="23"/>
    </location>
</feature>
<evidence type="ECO:0000313" key="2">
    <source>
        <dbReference type="EMBL" id="ABM03251.1"/>
    </source>
</evidence>
<proteinExistence type="predicted"/>
<accession>A1SUT6</accession>
<dbReference type="KEGG" id="pin:Ping_1434"/>
<dbReference type="RefSeq" id="WP_011769811.1">
    <property type="nucleotide sequence ID" value="NC_008709.1"/>
</dbReference>
<dbReference type="Pfam" id="PF06082">
    <property type="entry name" value="YjbH"/>
    <property type="match status" value="1"/>
</dbReference>
<gene>
    <name evidence="2" type="ordered locus">Ping_1434</name>
</gene>
<dbReference type="TCDB" id="1.B.14.16.3">
    <property type="family name" value="the outer membrane receptor (omr) family"/>
</dbReference>
<organism evidence="2 3">
    <name type="scientific">Psychromonas ingrahamii (strain DSM 17664 / CCUG 51855 / 37)</name>
    <dbReference type="NCBI Taxonomy" id="357804"/>
    <lineage>
        <taxon>Bacteria</taxon>
        <taxon>Pseudomonadati</taxon>
        <taxon>Pseudomonadota</taxon>
        <taxon>Gammaproteobacteria</taxon>
        <taxon>Alteromonadales</taxon>
        <taxon>Psychromonadaceae</taxon>
        <taxon>Psychromonas</taxon>
    </lineage>
</organism>
<reference evidence="2 3" key="1">
    <citation type="submission" date="2007-01" db="EMBL/GenBank/DDBJ databases">
        <title>Complete sequence of Psychromonas ingrahamii 37.</title>
        <authorList>
            <consortium name="US DOE Joint Genome Institute"/>
            <person name="Copeland A."/>
            <person name="Lucas S."/>
            <person name="Lapidus A."/>
            <person name="Barry K."/>
            <person name="Detter J.C."/>
            <person name="Glavina del Rio T."/>
            <person name="Hammon N."/>
            <person name="Israni S."/>
            <person name="Dalin E."/>
            <person name="Tice H."/>
            <person name="Pitluck S."/>
            <person name="Thompson L.S."/>
            <person name="Brettin T."/>
            <person name="Bruce D."/>
            <person name="Han C."/>
            <person name="Tapia R."/>
            <person name="Schmutz J."/>
            <person name="Larimer F."/>
            <person name="Land M."/>
            <person name="Hauser L."/>
            <person name="Kyrpides N."/>
            <person name="Ivanova N."/>
            <person name="Staley J."/>
            <person name="Richardson P."/>
        </authorList>
    </citation>
    <scope>NUCLEOTIDE SEQUENCE [LARGE SCALE GENOMIC DNA]</scope>
    <source>
        <strain evidence="2 3">37</strain>
    </source>
</reference>
<evidence type="ECO:0008006" key="4">
    <source>
        <dbReference type="Google" id="ProtNLM"/>
    </source>
</evidence>
<name>A1SUT6_PSYIN</name>
<dbReference type="OrthoDB" id="5392628at2"/>
<keyword evidence="1" id="KW-0732">Signal</keyword>
<dbReference type="HOGENOM" id="CLU_386313_0_0_6"/>
<dbReference type="AlphaFoldDB" id="A1SUT6"/>
<dbReference type="EMBL" id="CP000510">
    <property type="protein sequence ID" value="ABM03251.1"/>
    <property type="molecule type" value="Genomic_DNA"/>
</dbReference>
<dbReference type="eggNOG" id="ENOG502Z9HX">
    <property type="taxonomic scope" value="Bacteria"/>
</dbReference>
<sequence>MLPSNRTSLCLLAMSISSFQCYAALDNLPSLQSFTGAVLTPNAQVLKTGSASFLYGQSVYRKSQTPDQHHMLFSVGLFPGLEASGRIVVHDDFDSASDLSASLKYQLPLIKQYTGFDLAFGVQDLGGAANNFQAYYAVTDYEFTALPVRLSAGVGKSELANEIMNGPFASIEYQPFSFMQLTAEHDNTELNVAVKAFTPPKSLPFNSQVSLEYQLATGHETNQQAMWAANLSVPILGYSDRALVKKEKNITASLEDKLVIKQSVHETSSVASLKNALKEEGFLNIQVGMDKNGLLIALENRRYNHNEIDGIGVAMAIISNHAGKAVFSELGSDNNEQNAKLIMLKNGIPVVAVDTNMHCYREFILSGDNCEQLTFTSSGLSKTYQQADWQEDKIESSFGRSQIIFSPMVKHATATELGVYDYSLALSANLVTNLWPGSAIDLRYTLPLTNSEDFDDGKYWGNSRFQSEIDTALFHQAFALPFNVLNQTSLGYIKSGYQGVANETLWNSPQGYHSMGLEANYFEPTDETLLNKGTVLGFYQLSLPQLNWQLKVQGGEFWNTDRGFKISSMHWLGDVRVDATYQNTQMTEKSNSLPEEFVSINVSIPLTFWRGMKPGYIQLKGINNFNYSLQTRINNEDGHNQLNTGLGQTVYIKHNIADQYLNRQRLSPNYLRVNSDRLRSAYLKYLATQ</sequence>
<keyword evidence="3" id="KW-1185">Reference proteome</keyword>